<keyword evidence="10" id="KW-0921">Nickel transport</keyword>
<evidence type="ECO:0000256" key="9">
    <source>
        <dbReference type="ARBA" id="ARBA00023065"/>
    </source>
</evidence>
<evidence type="ECO:0000256" key="3">
    <source>
        <dbReference type="ARBA" id="ARBA00022426"/>
    </source>
</evidence>
<evidence type="ECO:0000256" key="2">
    <source>
        <dbReference type="ARBA" id="ARBA00004651"/>
    </source>
</evidence>
<evidence type="ECO:0000256" key="12">
    <source>
        <dbReference type="ARBA" id="ARBA00023285"/>
    </source>
</evidence>
<comment type="caution">
    <text evidence="15">The sequence shown here is derived from an EMBL/GenBank/DDBJ whole genome shotgun (WGS) entry which is preliminary data.</text>
</comment>
<keyword evidence="8 14" id="KW-1133">Transmembrane helix</keyword>
<dbReference type="PANTHER" id="PTHR40659">
    <property type="entry name" value="NICKEL/COBALT EFFLUX SYSTEM RCNA"/>
    <property type="match status" value="1"/>
</dbReference>
<organism evidence="15 16">
    <name type="scientific">Myxacorys almedinensis A</name>
    <dbReference type="NCBI Taxonomy" id="2690445"/>
    <lineage>
        <taxon>Bacteria</taxon>
        <taxon>Bacillati</taxon>
        <taxon>Cyanobacteriota</taxon>
        <taxon>Cyanophyceae</taxon>
        <taxon>Leptolyngbyales</taxon>
        <taxon>Leptolyngbyaceae</taxon>
        <taxon>Myxacorys</taxon>
        <taxon>Myxacorys almedinensis</taxon>
    </lineage>
</organism>
<keyword evidence="3" id="KW-0171">Cobalt transport</keyword>
<gene>
    <name evidence="15" type="ORF">GS601_14465</name>
</gene>
<keyword evidence="6" id="KW-0533">Nickel</keyword>
<dbReference type="Pfam" id="PF03824">
    <property type="entry name" value="NicO"/>
    <property type="match status" value="1"/>
</dbReference>
<evidence type="ECO:0000256" key="13">
    <source>
        <dbReference type="SAM" id="MobiDB-lite"/>
    </source>
</evidence>
<evidence type="ECO:0000256" key="1">
    <source>
        <dbReference type="ARBA" id="ARBA00002510"/>
    </source>
</evidence>
<evidence type="ECO:0000256" key="5">
    <source>
        <dbReference type="ARBA" id="ARBA00022475"/>
    </source>
</evidence>
<sequence>MRTLLHRLTWIATIVAVFLWMPAADAHPLGNFTINHYAGVHVAHDGAVEMEYILDMAEIPAFQEINQMDGNHNRNAEPAETVNYPDRKCREVNSQLRMQVNHQPLALSLNTASVEFPPGMGGLATLRLTCGFRSESSRAIANGSPSVEANQLIEFEDNVYPQRLGWREVVVTAADHGSLKSNASASSITKRLTEYPNEFPSHLLDQRRASFEINPSLPSQSTVQAATPSERLRQVWIGRNNDAFTRLVTSEEYDFSALLLALAIAFVWGGLHALSPGHGKTVVGAYLVGSRSKAHHALFLGLTITLTHTAGIFALGLVMLGTSQFMLTEQLYPWLSGLSGMLMTGIGVNLGINQLRRSQVLPWIRRQGEANHARGGSRDQAAHDHSHEQLTLHHPQHAHIPDRDTPIHPCDLDHPDDLIHGHKTHSHLPLGADAGITWSSILALGISGGLLPCPSALVVLLSAIALGRVGFGLVLVSAFSLGLAAVLTGVGLLLVYAKDLFERLPLQTPQSNLVPAASALLITLVGLGITTKALLGHTL</sequence>
<accession>A0A8J8CNI8</accession>
<comment type="subcellular location">
    <subcellularLocation>
        <location evidence="2">Cell membrane</location>
        <topology evidence="2">Multi-pass membrane protein</topology>
    </subcellularLocation>
</comment>
<dbReference type="Proteomes" id="UP000646053">
    <property type="component" value="Unassembled WGS sequence"/>
</dbReference>
<keyword evidence="9" id="KW-0406">Ion transport</keyword>
<keyword evidence="5" id="KW-1003">Cell membrane</keyword>
<evidence type="ECO:0000256" key="6">
    <source>
        <dbReference type="ARBA" id="ARBA00022596"/>
    </source>
</evidence>
<keyword evidence="4" id="KW-0813">Transport</keyword>
<dbReference type="GO" id="GO:0032025">
    <property type="term" value="P:response to cobalt ion"/>
    <property type="evidence" value="ECO:0007669"/>
    <property type="project" value="TreeGrafter"/>
</dbReference>
<name>A0A8J8CNI8_9CYAN</name>
<keyword evidence="12" id="KW-0170">Cobalt</keyword>
<dbReference type="InterPro" id="IPR051224">
    <property type="entry name" value="NiCoT_RcnA"/>
</dbReference>
<keyword evidence="7 14" id="KW-0812">Transmembrane</keyword>
<proteinExistence type="predicted"/>
<comment type="function">
    <text evidence="1">Efflux system for nickel and cobalt.</text>
</comment>
<evidence type="ECO:0000256" key="7">
    <source>
        <dbReference type="ARBA" id="ARBA00022692"/>
    </source>
</evidence>
<dbReference type="GO" id="GO:0046583">
    <property type="term" value="F:monoatomic cation efflux transmembrane transporter activity"/>
    <property type="evidence" value="ECO:0007669"/>
    <property type="project" value="TreeGrafter"/>
</dbReference>
<dbReference type="EMBL" id="WVIE01000016">
    <property type="protein sequence ID" value="NDJ18482.1"/>
    <property type="molecule type" value="Genomic_DNA"/>
</dbReference>
<protein>
    <submittedName>
        <fullName evidence="15">High-affinity nickel-transporter</fullName>
    </submittedName>
</protein>
<dbReference type="AlphaFoldDB" id="A0A8J8CNI8"/>
<evidence type="ECO:0000256" key="10">
    <source>
        <dbReference type="ARBA" id="ARBA00023112"/>
    </source>
</evidence>
<feature type="transmembrane region" description="Helical" evidence="14">
    <location>
        <begin position="255"/>
        <end position="275"/>
    </location>
</feature>
<keyword evidence="11 14" id="KW-0472">Membrane</keyword>
<dbReference type="GO" id="GO:0010045">
    <property type="term" value="P:response to nickel cation"/>
    <property type="evidence" value="ECO:0007669"/>
    <property type="project" value="TreeGrafter"/>
</dbReference>
<evidence type="ECO:0000256" key="14">
    <source>
        <dbReference type="SAM" id="Phobius"/>
    </source>
</evidence>
<feature type="compositionally biased region" description="Basic and acidic residues" evidence="13">
    <location>
        <begin position="372"/>
        <end position="391"/>
    </location>
</feature>
<feature type="transmembrane region" description="Helical" evidence="14">
    <location>
        <begin position="516"/>
        <end position="535"/>
    </location>
</feature>
<reference evidence="15" key="1">
    <citation type="submission" date="2019-12" db="EMBL/GenBank/DDBJ databases">
        <title>High-Quality draft genome sequences of three cyanobacteria isolated from the limestone walls of the Old Cathedral of Coimbra.</title>
        <authorList>
            <person name="Tiago I."/>
            <person name="Soares F."/>
            <person name="Portugal A."/>
        </authorList>
    </citation>
    <scope>NUCLEOTIDE SEQUENCE</scope>
    <source>
        <strain evidence="15">A</strain>
    </source>
</reference>
<feature type="transmembrane region" description="Helical" evidence="14">
    <location>
        <begin position="471"/>
        <end position="495"/>
    </location>
</feature>
<feature type="transmembrane region" description="Helical" evidence="14">
    <location>
        <begin position="331"/>
        <end position="352"/>
    </location>
</feature>
<dbReference type="InterPro" id="IPR011541">
    <property type="entry name" value="Ni/Co_transpt_high_affinity"/>
</dbReference>
<dbReference type="GO" id="GO:0005886">
    <property type="term" value="C:plasma membrane"/>
    <property type="evidence" value="ECO:0007669"/>
    <property type="project" value="UniProtKB-SubCell"/>
</dbReference>
<evidence type="ECO:0000256" key="4">
    <source>
        <dbReference type="ARBA" id="ARBA00022448"/>
    </source>
</evidence>
<evidence type="ECO:0000313" key="16">
    <source>
        <dbReference type="Proteomes" id="UP000646053"/>
    </source>
</evidence>
<evidence type="ECO:0000313" key="15">
    <source>
        <dbReference type="EMBL" id="NDJ18482.1"/>
    </source>
</evidence>
<feature type="region of interest" description="Disordered" evidence="13">
    <location>
        <begin position="372"/>
        <end position="398"/>
    </location>
</feature>
<evidence type="ECO:0000256" key="8">
    <source>
        <dbReference type="ARBA" id="ARBA00022989"/>
    </source>
</evidence>
<keyword evidence="16" id="KW-1185">Reference proteome</keyword>
<dbReference type="GO" id="GO:0015099">
    <property type="term" value="F:nickel cation transmembrane transporter activity"/>
    <property type="evidence" value="ECO:0007669"/>
    <property type="project" value="InterPro"/>
</dbReference>
<feature type="transmembrane region" description="Helical" evidence="14">
    <location>
        <begin position="296"/>
        <end position="319"/>
    </location>
</feature>
<evidence type="ECO:0000256" key="11">
    <source>
        <dbReference type="ARBA" id="ARBA00023136"/>
    </source>
</evidence>
<feature type="transmembrane region" description="Helical" evidence="14">
    <location>
        <begin position="441"/>
        <end position="465"/>
    </location>
</feature>
<dbReference type="GO" id="GO:0006824">
    <property type="term" value="P:cobalt ion transport"/>
    <property type="evidence" value="ECO:0007669"/>
    <property type="project" value="UniProtKB-KW"/>
</dbReference>
<dbReference type="PANTHER" id="PTHR40659:SF1">
    <property type="entry name" value="NICKEL_COBALT EFFLUX SYSTEM RCNA"/>
    <property type="match status" value="1"/>
</dbReference>